<gene>
    <name evidence="3" type="ORF">N0V89_005873</name>
</gene>
<evidence type="ECO:0000256" key="2">
    <source>
        <dbReference type="SAM" id="SignalP"/>
    </source>
</evidence>
<dbReference type="AlphaFoldDB" id="A0A9W9CBP3"/>
<dbReference type="GeneID" id="80909403"/>
<feature type="compositionally biased region" description="Low complexity" evidence="1">
    <location>
        <begin position="284"/>
        <end position="294"/>
    </location>
</feature>
<evidence type="ECO:0000313" key="3">
    <source>
        <dbReference type="EMBL" id="KAJ4354140.1"/>
    </source>
</evidence>
<name>A0A9W9CBP3_9PLEO</name>
<reference evidence="3" key="1">
    <citation type="submission" date="2022-10" db="EMBL/GenBank/DDBJ databases">
        <title>Tapping the CABI collections for fungal endophytes: first genome assemblies for Collariella, Neodidymelliopsis, Ascochyta clinopodiicola, Didymella pomorum, Didymosphaeria variabile, Neocosmospora piperis and Neocucurbitaria cava.</title>
        <authorList>
            <person name="Hill R."/>
        </authorList>
    </citation>
    <scope>NUCLEOTIDE SEQUENCE</scope>
    <source>
        <strain evidence="3">IMI 356815</strain>
    </source>
</reference>
<dbReference type="Proteomes" id="UP001140513">
    <property type="component" value="Unassembled WGS sequence"/>
</dbReference>
<dbReference type="OrthoDB" id="3782642at2759"/>
<keyword evidence="2" id="KW-0732">Signal</keyword>
<feature type="region of interest" description="Disordered" evidence="1">
    <location>
        <begin position="284"/>
        <end position="307"/>
    </location>
</feature>
<keyword evidence="4" id="KW-1185">Reference proteome</keyword>
<evidence type="ECO:0000256" key="1">
    <source>
        <dbReference type="SAM" id="MobiDB-lite"/>
    </source>
</evidence>
<evidence type="ECO:0000313" key="4">
    <source>
        <dbReference type="Proteomes" id="UP001140513"/>
    </source>
</evidence>
<sequence length="384" mass="41556">MKLLQLAAALAVTALAAVTPFSSDDTVIAGVETLARRAFVARQNAPWLDPRCMPCTIFELNCVKECKDGDEECYHACYAKMCSVGPEVCHNPRERCAHDLCLDNHAVPRGLTEASTSGPSPRDLMTATGDDSFDRAVLAHYEEALGRRDQDNLEMGNTAVCNQCDDWMKNCKKTQCPRPWAPECQWGCQAKICKDGPPECRKGGACGVHARCGAKSNVLTSPDPPTSLQARGFDPGWDQEECDDHLKGCIDAFCHNPLHQGPNCEKACHNALCDVQAECCKAKPSTSSSSPGSSYAPQVRSDGDGKNREQCDDYIKGCIAGFCHDPLHHGPDCEEVCRNTICETHTECCKAKPFVPSVEALNQPAQDAASPTRFLTVTAPSSSS</sequence>
<dbReference type="RefSeq" id="XP_056071914.1">
    <property type="nucleotide sequence ID" value="XM_056214647.1"/>
</dbReference>
<feature type="chain" id="PRO_5040835026" evidence="2">
    <location>
        <begin position="17"/>
        <end position="384"/>
    </location>
</feature>
<proteinExistence type="predicted"/>
<protein>
    <submittedName>
        <fullName evidence="3">Uncharacterized protein</fullName>
    </submittedName>
</protein>
<feature type="signal peptide" evidence="2">
    <location>
        <begin position="1"/>
        <end position="16"/>
    </location>
</feature>
<accession>A0A9W9CBP3</accession>
<comment type="caution">
    <text evidence="3">The sequence shown here is derived from an EMBL/GenBank/DDBJ whole genome shotgun (WGS) entry which is preliminary data.</text>
</comment>
<organism evidence="3 4">
    <name type="scientific">Didymosphaeria variabile</name>
    <dbReference type="NCBI Taxonomy" id="1932322"/>
    <lineage>
        <taxon>Eukaryota</taxon>
        <taxon>Fungi</taxon>
        <taxon>Dikarya</taxon>
        <taxon>Ascomycota</taxon>
        <taxon>Pezizomycotina</taxon>
        <taxon>Dothideomycetes</taxon>
        <taxon>Pleosporomycetidae</taxon>
        <taxon>Pleosporales</taxon>
        <taxon>Massarineae</taxon>
        <taxon>Didymosphaeriaceae</taxon>
        <taxon>Didymosphaeria</taxon>
    </lineage>
</organism>
<dbReference type="EMBL" id="JAPEUX010000004">
    <property type="protein sequence ID" value="KAJ4354140.1"/>
    <property type="molecule type" value="Genomic_DNA"/>
</dbReference>